<organism evidence="2 3">
    <name type="scientific">Streptomyces galilaeus</name>
    <dbReference type="NCBI Taxonomy" id="33899"/>
    <lineage>
        <taxon>Bacteria</taxon>
        <taxon>Bacillati</taxon>
        <taxon>Actinomycetota</taxon>
        <taxon>Actinomycetes</taxon>
        <taxon>Kitasatosporales</taxon>
        <taxon>Streptomycetaceae</taxon>
        <taxon>Streptomyces</taxon>
    </lineage>
</organism>
<reference evidence="2 3" key="1">
    <citation type="submission" date="2024-12" db="EMBL/GenBank/DDBJ databases">
        <title>Forecasting of Potato common scab and diversities of Pathogenic streptomyces spp. in china.</title>
        <authorList>
            <person name="Handique U."/>
            <person name="Wu J."/>
        </authorList>
    </citation>
    <scope>NUCLEOTIDE SEQUENCE [LARGE SCALE GENOMIC DNA]</scope>
    <source>
        <strain evidence="2 3">ZRIMU1585</strain>
    </source>
</reference>
<comment type="caution">
    <text evidence="2">The sequence shown here is derived from an EMBL/GenBank/DDBJ whole genome shotgun (WGS) entry which is preliminary data.</text>
</comment>
<feature type="compositionally biased region" description="Pro residues" evidence="1">
    <location>
        <begin position="1"/>
        <end position="21"/>
    </location>
</feature>
<name>A0ABW9IZW9_STRGJ</name>
<accession>A0ABW9IZW9</accession>
<evidence type="ECO:0000313" key="3">
    <source>
        <dbReference type="Proteomes" id="UP001631993"/>
    </source>
</evidence>
<evidence type="ECO:0000256" key="1">
    <source>
        <dbReference type="SAM" id="MobiDB-lite"/>
    </source>
</evidence>
<proteinExistence type="predicted"/>
<gene>
    <name evidence="2" type="ORF">ACKI1S_49465</name>
</gene>
<dbReference type="Proteomes" id="UP001631993">
    <property type="component" value="Unassembled WGS sequence"/>
</dbReference>
<sequence>APSPPHAPPHAPTGPTGPPPGTGGWRALVARERPQAAAQAYRHRWTGSHAEHIRPRDTA</sequence>
<feature type="compositionally biased region" description="Basic and acidic residues" evidence="1">
    <location>
        <begin position="49"/>
        <end position="59"/>
    </location>
</feature>
<feature type="region of interest" description="Disordered" evidence="1">
    <location>
        <begin position="1"/>
        <end position="59"/>
    </location>
</feature>
<evidence type="ECO:0000313" key="2">
    <source>
        <dbReference type="EMBL" id="MFM9653976.1"/>
    </source>
</evidence>
<keyword evidence="3" id="KW-1185">Reference proteome</keyword>
<feature type="non-terminal residue" evidence="2">
    <location>
        <position position="1"/>
    </location>
</feature>
<protein>
    <submittedName>
        <fullName evidence="2">Uncharacterized protein</fullName>
    </submittedName>
</protein>
<dbReference type="EMBL" id="JBJVNE010000674">
    <property type="protein sequence ID" value="MFM9653976.1"/>
    <property type="molecule type" value="Genomic_DNA"/>
</dbReference>